<dbReference type="RefSeq" id="XP_038739653.1">
    <property type="nucleotide sequence ID" value="XM_038894991.1"/>
</dbReference>
<name>A0A9P6HST9_9PEZI</name>
<dbReference type="EMBL" id="JAATWM020000057">
    <property type="protein sequence ID" value="KAF9870192.1"/>
    <property type="molecule type" value="Genomic_DNA"/>
</dbReference>
<comment type="caution">
    <text evidence="2">The sequence shown here is derived from an EMBL/GenBank/DDBJ whole genome shotgun (WGS) entry which is preliminary data.</text>
</comment>
<keyword evidence="3" id="KW-1185">Reference proteome</keyword>
<feature type="compositionally biased region" description="Acidic residues" evidence="1">
    <location>
        <begin position="496"/>
        <end position="516"/>
    </location>
</feature>
<evidence type="ECO:0000256" key="1">
    <source>
        <dbReference type="SAM" id="MobiDB-lite"/>
    </source>
</evidence>
<dbReference type="Proteomes" id="UP000781932">
    <property type="component" value="Unassembled WGS sequence"/>
</dbReference>
<dbReference type="PANTHER" id="PTHR42037:SF1">
    <property type="match status" value="1"/>
</dbReference>
<dbReference type="PANTHER" id="PTHR42037">
    <property type="match status" value="1"/>
</dbReference>
<proteinExistence type="predicted"/>
<dbReference type="OrthoDB" id="3251507at2759"/>
<accession>A0A9P6HST9</accession>
<evidence type="ECO:0000313" key="3">
    <source>
        <dbReference type="Proteomes" id="UP000781932"/>
    </source>
</evidence>
<feature type="region of interest" description="Disordered" evidence="1">
    <location>
        <begin position="440"/>
        <end position="516"/>
    </location>
</feature>
<reference evidence="2" key="1">
    <citation type="submission" date="2020-03" db="EMBL/GenBank/DDBJ databases">
        <authorList>
            <person name="He L."/>
        </authorList>
    </citation>
    <scope>NUCLEOTIDE SEQUENCE</scope>
    <source>
        <strain evidence="2">CkLH20</strain>
    </source>
</reference>
<dbReference type="GeneID" id="62168065"/>
<gene>
    <name evidence="2" type="ORF">CkaCkLH20_12278</name>
</gene>
<reference evidence="2" key="2">
    <citation type="submission" date="2020-11" db="EMBL/GenBank/DDBJ databases">
        <title>Whole genome sequencing of Colletotrichum sp.</title>
        <authorList>
            <person name="Li H."/>
        </authorList>
    </citation>
    <scope>NUCLEOTIDE SEQUENCE</scope>
    <source>
        <strain evidence="2">CkLH20</strain>
    </source>
</reference>
<protein>
    <submittedName>
        <fullName evidence="2">Uncharacterized protein</fullName>
    </submittedName>
</protein>
<sequence>MALTPRLDPYVRLVYRFYEALILLSILLPVSGHHVVSSINNLSLQDARRRFLKNLCFICDYDKGGDSTTAIAVEERDDACIFWVSSNEGVRNNVTEFLRNILDELGNAIDQQNDQNVDRETFRVLTTEFASPRIRKEARILRNAAMRCIEHLNDMNAQAENLIVWLQHLDFTGLQSLDVCQRAYQVRHDEEMSLVQFYAQDDDHDTHPGPIAQSFRTVRHFVGRLAAHIRAVDQLLDDANRLQTIWQNRYEVERVQRPPSATVPEADAHMTLRGVLRRLLPANDRRYEPYLGFLSHMDASVHIQNKLDHRFQPGGLRLCVHAEIQMLHHFYDQGRKFIAKDQHIACSKFACICCELYFKYHPAGFHLLGTHKRAFPNWGLIGLSEGAKSPRWLEQQSMMSSVIKDLKDLVLRQISELQASSMNHPDSLTQITASLADVGDMTDGEWDEGFEEKEPEVEESKETDEAVGQNEEAEDGVVVFDDTNDGDAAAQFEEVFLQDDDGDDEDEDELDQGAKL</sequence>
<organism evidence="2 3">
    <name type="scientific">Colletotrichum karsti</name>
    <dbReference type="NCBI Taxonomy" id="1095194"/>
    <lineage>
        <taxon>Eukaryota</taxon>
        <taxon>Fungi</taxon>
        <taxon>Dikarya</taxon>
        <taxon>Ascomycota</taxon>
        <taxon>Pezizomycotina</taxon>
        <taxon>Sordariomycetes</taxon>
        <taxon>Hypocreomycetidae</taxon>
        <taxon>Glomerellales</taxon>
        <taxon>Glomerellaceae</taxon>
        <taxon>Colletotrichum</taxon>
        <taxon>Colletotrichum boninense species complex</taxon>
    </lineage>
</organism>
<evidence type="ECO:0000313" key="2">
    <source>
        <dbReference type="EMBL" id="KAF9870192.1"/>
    </source>
</evidence>
<dbReference type="AlphaFoldDB" id="A0A9P6HST9"/>
<dbReference type="Pfam" id="PF14441">
    <property type="entry name" value="OTT_1508_deam"/>
    <property type="match status" value="1"/>
</dbReference>
<feature type="compositionally biased region" description="Acidic residues" evidence="1">
    <location>
        <begin position="440"/>
        <end position="457"/>
    </location>
</feature>
<dbReference type="InterPro" id="IPR027796">
    <property type="entry name" value="OTT_1508_deam-like"/>
</dbReference>